<sequence length="279" mass="29892">MARELLRLLPLLLAGLQRALALSLPSTSAQPRSLARRAGTEEPRPPSKFPCGGNIYIPSEWLCDGDKDCSDGRDETHCWAESCAPGEKRCPSETCSPVRCEGPECADMWIEASCPPPPCLAEYRFCDRVNDCPNGTDERLVDCEKRRSKMSSLPCTRQEFQCASGVCIPHVWVCDGHPDCASGNDELQCGTTGAPSNQATTLAVSLTPGNGSAIPSGNQSASGITMATAALSGVLAAACLLVCCQTWAQVRWRLLPQPNLVEAVKESLLMPERTPSSLI</sequence>
<dbReference type="PANTHER" id="PTHR24270">
    <property type="entry name" value="LOW-DENSITY LIPOPROTEIN RECEPTOR-RELATED"/>
    <property type="match status" value="1"/>
</dbReference>
<dbReference type="Ensembl" id="ENSVURT00010036878.1">
    <property type="protein sequence ID" value="ENSVURP00010032390.1"/>
    <property type="gene ID" value="ENSVURG00010024715.1"/>
</dbReference>
<feature type="disulfide bond" evidence="8">
    <location>
        <begin position="155"/>
        <end position="167"/>
    </location>
</feature>
<feature type="disulfide bond" evidence="8">
    <location>
        <begin position="114"/>
        <end position="132"/>
    </location>
</feature>
<keyword evidence="5" id="KW-1133">Transmembrane helix</keyword>
<dbReference type="Gene3D" id="4.10.400.10">
    <property type="entry name" value="Low-density Lipoprotein Receptor"/>
    <property type="match status" value="2"/>
</dbReference>
<keyword evidence="4" id="KW-0677">Repeat</keyword>
<evidence type="ECO:0000256" key="3">
    <source>
        <dbReference type="ARBA" id="ARBA00022692"/>
    </source>
</evidence>
<feature type="disulfide bond" evidence="8">
    <location>
        <begin position="174"/>
        <end position="189"/>
    </location>
</feature>
<organism evidence="11 12">
    <name type="scientific">Vombatus ursinus</name>
    <name type="common">Common wombat</name>
    <dbReference type="NCBI Taxonomy" id="29139"/>
    <lineage>
        <taxon>Eukaryota</taxon>
        <taxon>Metazoa</taxon>
        <taxon>Chordata</taxon>
        <taxon>Craniata</taxon>
        <taxon>Vertebrata</taxon>
        <taxon>Euteleostomi</taxon>
        <taxon>Mammalia</taxon>
        <taxon>Metatheria</taxon>
        <taxon>Diprotodontia</taxon>
        <taxon>Vombatidae</taxon>
        <taxon>Vombatus</taxon>
    </lineage>
</organism>
<dbReference type="STRING" id="29139.ENSVURP00010032390"/>
<keyword evidence="12" id="KW-1185">Reference proteome</keyword>
<keyword evidence="10" id="KW-0732">Signal</keyword>
<evidence type="ECO:0000256" key="5">
    <source>
        <dbReference type="ARBA" id="ARBA00022989"/>
    </source>
</evidence>
<dbReference type="InterPro" id="IPR050685">
    <property type="entry name" value="LDLR"/>
</dbReference>
<dbReference type="SUPFAM" id="SSF57424">
    <property type="entry name" value="LDL receptor-like module"/>
    <property type="match status" value="3"/>
</dbReference>
<feature type="chain" id="PRO_5021323857" description="CD320 molecule" evidence="10">
    <location>
        <begin position="22"/>
        <end position="279"/>
    </location>
</feature>
<feature type="signal peptide" evidence="10">
    <location>
        <begin position="1"/>
        <end position="21"/>
    </location>
</feature>
<feature type="disulfide bond" evidence="8">
    <location>
        <begin position="51"/>
        <end position="69"/>
    </location>
</feature>
<evidence type="ECO:0000256" key="7">
    <source>
        <dbReference type="ARBA" id="ARBA00023157"/>
    </source>
</evidence>
<name>A0A4X2MF66_VOMUR</name>
<proteinExistence type="inferred from homology"/>
<dbReference type="OMA" id="IKPCAQD"/>
<evidence type="ECO:0000256" key="2">
    <source>
        <dbReference type="ARBA" id="ARBA00009939"/>
    </source>
</evidence>
<dbReference type="Proteomes" id="UP000314987">
    <property type="component" value="Unassembled WGS sequence"/>
</dbReference>
<reference evidence="11" key="2">
    <citation type="submission" date="2025-08" db="UniProtKB">
        <authorList>
            <consortium name="Ensembl"/>
        </authorList>
    </citation>
    <scope>IDENTIFICATION</scope>
</reference>
<feature type="disulfide bond" evidence="8">
    <location>
        <begin position="162"/>
        <end position="180"/>
    </location>
</feature>
<dbReference type="PRINTS" id="PR00261">
    <property type="entry name" value="LDLRECEPTOR"/>
</dbReference>
<evidence type="ECO:0000313" key="12">
    <source>
        <dbReference type="Proteomes" id="UP000314987"/>
    </source>
</evidence>
<comment type="subcellular location">
    <subcellularLocation>
        <location evidence="1">Membrane</location>
        <topology evidence="1">Single-pass membrane protein</topology>
    </subcellularLocation>
</comment>
<dbReference type="AlphaFoldDB" id="A0A4X2MF66"/>
<evidence type="ECO:0000256" key="4">
    <source>
        <dbReference type="ARBA" id="ARBA00022737"/>
    </source>
</evidence>
<dbReference type="InterPro" id="IPR002172">
    <property type="entry name" value="LDrepeatLR_classA_rpt"/>
</dbReference>
<keyword evidence="6" id="KW-0472">Membrane</keyword>
<gene>
    <name evidence="11" type="primary">CD320</name>
</gene>
<evidence type="ECO:0000313" key="11">
    <source>
        <dbReference type="Ensembl" id="ENSVURP00010032390.1"/>
    </source>
</evidence>
<dbReference type="CDD" id="cd00112">
    <property type="entry name" value="LDLa"/>
    <property type="match status" value="2"/>
</dbReference>
<feature type="region of interest" description="Disordered" evidence="9">
    <location>
        <begin position="31"/>
        <end position="50"/>
    </location>
</feature>
<dbReference type="GO" id="GO:0005886">
    <property type="term" value="C:plasma membrane"/>
    <property type="evidence" value="ECO:0007669"/>
    <property type="project" value="TreeGrafter"/>
</dbReference>
<keyword evidence="3" id="KW-0812">Transmembrane</keyword>
<comment type="similarity">
    <text evidence="2">Belongs to the LDLR family.</text>
</comment>
<keyword evidence="7 8" id="KW-1015">Disulfide bond</keyword>
<dbReference type="PANTHER" id="PTHR24270:SF62">
    <property type="entry name" value="LOW-DENSITY LIPOPROTEIN RECEPTOR-RELATED PROTEIN 2"/>
    <property type="match status" value="1"/>
</dbReference>
<evidence type="ECO:0000256" key="6">
    <source>
        <dbReference type="ARBA" id="ARBA00023136"/>
    </source>
</evidence>
<evidence type="ECO:0000256" key="10">
    <source>
        <dbReference type="SAM" id="SignalP"/>
    </source>
</evidence>
<dbReference type="Pfam" id="PF00057">
    <property type="entry name" value="Ldl_recept_a"/>
    <property type="match status" value="2"/>
</dbReference>
<evidence type="ECO:0000256" key="8">
    <source>
        <dbReference type="PROSITE-ProRule" id="PRU00124"/>
    </source>
</evidence>
<accession>A0A4X2MF66</accession>
<dbReference type="InterPro" id="IPR036055">
    <property type="entry name" value="LDL_receptor-like_sf"/>
</dbReference>
<dbReference type="FunFam" id="4.10.400.10:FF:000113">
    <property type="entry name" value="Low-density lipoprotein receptor-related protein 8"/>
    <property type="match status" value="1"/>
</dbReference>
<dbReference type="PROSITE" id="PS50068">
    <property type="entry name" value="LDLRA_2"/>
    <property type="match status" value="3"/>
</dbReference>
<reference evidence="11" key="3">
    <citation type="submission" date="2025-09" db="UniProtKB">
        <authorList>
            <consortium name="Ensembl"/>
        </authorList>
    </citation>
    <scope>IDENTIFICATION</scope>
</reference>
<evidence type="ECO:0008006" key="13">
    <source>
        <dbReference type="Google" id="ProtNLM"/>
    </source>
</evidence>
<reference evidence="12" key="1">
    <citation type="submission" date="2018-12" db="EMBL/GenBank/DDBJ databases">
        <authorList>
            <person name="Yazar S."/>
        </authorList>
    </citation>
    <scope>NUCLEOTIDE SEQUENCE [LARGE SCALE GENOMIC DNA]</scope>
</reference>
<comment type="caution">
    <text evidence="8">Lacks conserved residue(s) required for the propagation of feature annotation.</text>
</comment>
<protein>
    <recommendedName>
        <fullName evidence="13">CD320 molecule</fullName>
    </recommendedName>
</protein>
<evidence type="ECO:0000256" key="1">
    <source>
        <dbReference type="ARBA" id="ARBA00004167"/>
    </source>
</evidence>
<feature type="disulfide bond" evidence="8">
    <location>
        <begin position="63"/>
        <end position="78"/>
    </location>
</feature>
<dbReference type="GO" id="GO:0016192">
    <property type="term" value="P:vesicle-mediated transport"/>
    <property type="evidence" value="ECO:0007669"/>
    <property type="project" value="UniProtKB-ARBA"/>
</dbReference>
<evidence type="ECO:0000256" key="9">
    <source>
        <dbReference type="SAM" id="MobiDB-lite"/>
    </source>
</evidence>
<dbReference type="SMART" id="SM00192">
    <property type="entry name" value="LDLa"/>
    <property type="match status" value="3"/>
</dbReference>